<evidence type="ECO:0008006" key="3">
    <source>
        <dbReference type="Google" id="ProtNLM"/>
    </source>
</evidence>
<dbReference type="AlphaFoldDB" id="A0A317FA70"/>
<reference evidence="2" key="1">
    <citation type="submission" date="2018-05" db="EMBL/GenBank/DDBJ databases">
        <authorList>
            <person name="Du Z."/>
            <person name="Wang X."/>
        </authorList>
    </citation>
    <scope>NUCLEOTIDE SEQUENCE [LARGE SCALE GENOMIC DNA]</scope>
    <source>
        <strain evidence="2">CQN31</strain>
    </source>
</reference>
<dbReference type="Proteomes" id="UP000245765">
    <property type="component" value="Unassembled WGS sequence"/>
</dbReference>
<name>A0A317FA70_9PROT</name>
<proteinExistence type="predicted"/>
<dbReference type="RefSeq" id="WP_109872569.1">
    <property type="nucleotide sequence ID" value="NZ_QGNA01000005.1"/>
</dbReference>
<accession>A0A317FA70</accession>
<keyword evidence="2" id="KW-1185">Reference proteome</keyword>
<organism evidence="1 2">
    <name type="scientific">Falsiroseomonas bella</name>
    <dbReference type="NCBI Taxonomy" id="2184016"/>
    <lineage>
        <taxon>Bacteria</taxon>
        <taxon>Pseudomonadati</taxon>
        <taxon>Pseudomonadota</taxon>
        <taxon>Alphaproteobacteria</taxon>
        <taxon>Acetobacterales</taxon>
        <taxon>Roseomonadaceae</taxon>
        <taxon>Falsiroseomonas</taxon>
    </lineage>
</organism>
<dbReference type="SUPFAM" id="SSF53335">
    <property type="entry name" value="S-adenosyl-L-methionine-dependent methyltransferases"/>
    <property type="match status" value="1"/>
</dbReference>
<gene>
    <name evidence="1" type="ORF">DFH01_21515</name>
</gene>
<dbReference type="InterPro" id="IPR029063">
    <property type="entry name" value="SAM-dependent_MTases_sf"/>
</dbReference>
<dbReference type="EMBL" id="QGNA01000005">
    <property type="protein sequence ID" value="PWS34927.1"/>
    <property type="molecule type" value="Genomic_DNA"/>
</dbReference>
<protein>
    <recommendedName>
        <fullName evidence="3">Class I SAM-dependent methyltransferase</fullName>
    </recommendedName>
</protein>
<evidence type="ECO:0000313" key="1">
    <source>
        <dbReference type="EMBL" id="PWS34927.1"/>
    </source>
</evidence>
<evidence type="ECO:0000313" key="2">
    <source>
        <dbReference type="Proteomes" id="UP000245765"/>
    </source>
</evidence>
<dbReference type="Gene3D" id="3.40.50.150">
    <property type="entry name" value="Vaccinia Virus protein VP39"/>
    <property type="match status" value="1"/>
</dbReference>
<dbReference type="OrthoDB" id="7192174at2"/>
<comment type="caution">
    <text evidence="1">The sequence shown here is derived from an EMBL/GenBank/DDBJ whole genome shotgun (WGS) entry which is preliminary data.</text>
</comment>
<sequence>MSRPPPPALPALHPRLQRYLDGPWGKVQGFVHPDAMVLLDVALAFQESHGITGGFFEIGVHQGRFLLALEHAAGTGEPGLALDVFEDQALNIDKSGHGQRAVLEANLAAHALEPGRVAILQGDSTAPATRRAVLARGESYRFISVDGGHTAGHAASDLRLAEEVATPGAAVVLDDFFNTGFPGVTEGLAQYLTSGGTLRPVGVIGGKMLLSPLSWSDRMRAALRKRFAESPRFRVREVSFFGFPYTQARVA</sequence>
<dbReference type="Pfam" id="PF13578">
    <property type="entry name" value="Methyltransf_24"/>
    <property type="match status" value="1"/>
</dbReference>